<evidence type="ECO:0000256" key="1">
    <source>
        <dbReference type="SAM" id="Phobius"/>
    </source>
</evidence>
<feature type="transmembrane region" description="Helical" evidence="1">
    <location>
        <begin position="73"/>
        <end position="91"/>
    </location>
</feature>
<evidence type="ECO:0000313" key="3">
    <source>
        <dbReference type="Proteomes" id="UP001157439"/>
    </source>
</evidence>
<protein>
    <submittedName>
        <fullName evidence="2">Uncharacterized protein</fullName>
    </submittedName>
</protein>
<proteinExistence type="predicted"/>
<keyword evidence="3" id="KW-1185">Reference proteome</keyword>
<evidence type="ECO:0000313" key="2">
    <source>
        <dbReference type="EMBL" id="GLS82377.1"/>
    </source>
</evidence>
<comment type="caution">
    <text evidence="2">The sequence shown here is derived from an EMBL/GenBank/DDBJ whole genome shotgun (WGS) entry which is preliminary data.</text>
</comment>
<reference evidence="2 3" key="1">
    <citation type="journal article" date="2014" name="Int. J. Syst. Evol. Microbiol.">
        <title>Complete genome sequence of Corynebacterium casei LMG S-19264T (=DSM 44701T), isolated from a smear-ripened cheese.</title>
        <authorList>
            <consortium name="US DOE Joint Genome Institute (JGI-PGF)"/>
            <person name="Walter F."/>
            <person name="Albersmeier A."/>
            <person name="Kalinowski J."/>
            <person name="Ruckert C."/>
        </authorList>
    </citation>
    <scope>NUCLEOTIDE SEQUENCE [LARGE SCALE GENOMIC DNA]</scope>
    <source>
        <strain evidence="2 3">NBRC 112785</strain>
    </source>
</reference>
<organism evidence="2 3">
    <name type="scientific">Paraferrimonas haliotis</name>
    <dbReference type="NCBI Taxonomy" id="2013866"/>
    <lineage>
        <taxon>Bacteria</taxon>
        <taxon>Pseudomonadati</taxon>
        <taxon>Pseudomonadota</taxon>
        <taxon>Gammaproteobacteria</taxon>
        <taxon>Alteromonadales</taxon>
        <taxon>Ferrimonadaceae</taxon>
        <taxon>Paraferrimonas</taxon>
    </lineage>
</organism>
<dbReference type="Proteomes" id="UP001157439">
    <property type="component" value="Unassembled WGS sequence"/>
</dbReference>
<gene>
    <name evidence="2" type="ORF">GCM10007894_03540</name>
</gene>
<keyword evidence="1" id="KW-0812">Transmembrane</keyword>
<dbReference type="AlphaFoldDB" id="A0AA37TQ77"/>
<dbReference type="EMBL" id="BSPO01000001">
    <property type="protein sequence ID" value="GLS82377.1"/>
    <property type="molecule type" value="Genomic_DNA"/>
</dbReference>
<sequence>MKVVDNVHVNSHAELIKHVEVGDEVLVITKQGVTHEFTVKAIDSKKISGEKVEVSIADIDKINKKEFSLLKTGWLVLGVISIVVMSCCFIVS</sequence>
<name>A0AA37TQ77_9GAMM</name>
<keyword evidence="1" id="KW-1133">Transmembrane helix</keyword>
<accession>A0AA37TQ77</accession>
<keyword evidence="1" id="KW-0472">Membrane</keyword>